<feature type="region of interest" description="Disordered" evidence="1">
    <location>
        <begin position="57"/>
        <end position="134"/>
    </location>
</feature>
<comment type="caution">
    <text evidence="2">The sequence shown here is derived from an EMBL/GenBank/DDBJ whole genome shotgun (WGS) entry which is preliminary data.</text>
</comment>
<organism evidence="2 3">
    <name type="scientific">Blepharisma stoltei</name>
    <dbReference type="NCBI Taxonomy" id="1481888"/>
    <lineage>
        <taxon>Eukaryota</taxon>
        <taxon>Sar</taxon>
        <taxon>Alveolata</taxon>
        <taxon>Ciliophora</taxon>
        <taxon>Postciliodesmatophora</taxon>
        <taxon>Heterotrichea</taxon>
        <taxon>Heterotrichida</taxon>
        <taxon>Blepharismidae</taxon>
        <taxon>Blepharisma</taxon>
    </lineage>
</organism>
<name>A0AAU9K595_9CILI</name>
<evidence type="ECO:0000256" key="1">
    <source>
        <dbReference type="SAM" id="MobiDB-lite"/>
    </source>
</evidence>
<dbReference type="Proteomes" id="UP001162131">
    <property type="component" value="Unassembled WGS sequence"/>
</dbReference>
<dbReference type="AlphaFoldDB" id="A0AAU9K595"/>
<sequence length="169" mass="19511">MPIRSPRSSLETCNGASTENLILEQAQMLRRLEKQIQELQSQICYTQLESPKPKYQFARNSPKMVNSSTNTTIDKKSPSCRTLFHEKQSASTNTSFMHKDRPKRPPRMPRVPNLRFSTEGSESSETSPKSSFRALQHQQEIHILQTRHRIFLKIPPKLKQILVGIQILQ</sequence>
<proteinExistence type="predicted"/>
<gene>
    <name evidence="2" type="ORF">BSTOLATCC_MIC57164</name>
</gene>
<feature type="compositionally biased region" description="Polar residues" evidence="1">
    <location>
        <begin position="63"/>
        <end position="72"/>
    </location>
</feature>
<feature type="compositionally biased region" description="Low complexity" evidence="1">
    <location>
        <begin position="117"/>
        <end position="131"/>
    </location>
</feature>
<evidence type="ECO:0000313" key="3">
    <source>
        <dbReference type="Proteomes" id="UP001162131"/>
    </source>
</evidence>
<feature type="compositionally biased region" description="Basic and acidic residues" evidence="1">
    <location>
        <begin position="73"/>
        <end position="88"/>
    </location>
</feature>
<accession>A0AAU9K595</accession>
<keyword evidence="3" id="KW-1185">Reference proteome</keyword>
<reference evidence="2" key="1">
    <citation type="submission" date="2021-09" db="EMBL/GenBank/DDBJ databases">
        <authorList>
            <consortium name="AG Swart"/>
            <person name="Singh M."/>
            <person name="Singh A."/>
            <person name="Seah K."/>
            <person name="Emmerich C."/>
        </authorList>
    </citation>
    <scope>NUCLEOTIDE SEQUENCE</scope>
    <source>
        <strain evidence="2">ATCC30299</strain>
    </source>
</reference>
<protein>
    <submittedName>
        <fullName evidence="2">Uncharacterized protein</fullName>
    </submittedName>
</protein>
<dbReference type="EMBL" id="CAJZBQ010000055">
    <property type="protein sequence ID" value="CAG9332878.1"/>
    <property type="molecule type" value="Genomic_DNA"/>
</dbReference>
<evidence type="ECO:0000313" key="2">
    <source>
        <dbReference type="EMBL" id="CAG9332878.1"/>
    </source>
</evidence>